<keyword evidence="6" id="KW-1185">Reference proteome</keyword>
<feature type="region of interest" description="Disordered" evidence="3">
    <location>
        <begin position="119"/>
        <end position="152"/>
    </location>
</feature>
<proteinExistence type="inferred from homology"/>
<protein>
    <recommendedName>
        <fullName evidence="4">SHSP domain-containing protein</fullName>
    </recommendedName>
</protein>
<evidence type="ECO:0000313" key="5">
    <source>
        <dbReference type="EMBL" id="KAJ3563733.1"/>
    </source>
</evidence>
<gene>
    <name evidence="5" type="ORF">NP233_g8752</name>
</gene>
<evidence type="ECO:0000259" key="4">
    <source>
        <dbReference type="PROSITE" id="PS01031"/>
    </source>
</evidence>
<evidence type="ECO:0000256" key="3">
    <source>
        <dbReference type="SAM" id="MobiDB-lite"/>
    </source>
</evidence>
<feature type="region of interest" description="Disordered" evidence="3">
    <location>
        <begin position="1"/>
        <end position="22"/>
    </location>
</feature>
<organism evidence="5 6">
    <name type="scientific">Leucocoprinus birnbaumii</name>
    <dbReference type="NCBI Taxonomy" id="56174"/>
    <lineage>
        <taxon>Eukaryota</taxon>
        <taxon>Fungi</taxon>
        <taxon>Dikarya</taxon>
        <taxon>Basidiomycota</taxon>
        <taxon>Agaricomycotina</taxon>
        <taxon>Agaricomycetes</taxon>
        <taxon>Agaricomycetidae</taxon>
        <taxon>Agaricales</taxon>
        <taxon>Agaricineae</taxon>
        <taxon>Agaricaceae</taxon>
        <taxon>Leucocoprinus</taxon>
    </lineage>
</organism>
<dbReference type="CDD" id="cd06464">
    <property type="entry name" value="ACD_sHsps-like"/>
    <property type="match status" value="1"/>
</dbReference>
<feature type="region of interest" description="Disordered" evidence="3">
    <location>
        <begin position="209"/>
        <end position="240"/>
    </location>
</feature>
<dbReference type="SUPFAM" id="SSF49764">
    <property type="entry name" value="HSP20-like chaperones"/>
    <property type="match status" value="1"/>
</dbReference>
<evidence type="ECO:0000256" key="2">
    <source>
        <dbReference type="RuleBase" id="RU003616"/>
    </source>
</evidence>
<dbReference type="EMBL" id="JANIEX010000728">
    <property type="protein sequence ID" value="KAJ3563733.1"/>
    <property type="molecule type" value="Genomic_DNA"/>
</dbReference>
<dbReference type="Proteomes" id="UP001213000">
    <property type="component" value="Unassembled WGS sequence"/>
</dbReference>
<dbReference type="InterPro" id="IPR008978">
    <property type="entry name" value="HSP20-like_chaperone"/>
</dbReference>
<accession>A0AAD5VLY7</accession>
<comment type="caution">
    <text evidence="5">The sequence shown here is derived from an EMBL/GenBank/DDBJ whole genome shotgun (WGS) entry which is preliminary data.</text>
</comment>
<feature type="compositionally biased region" description="Polar residues" evidence="3">
    <location>
        <begin position="209"/>
        <end position="223"/>
    </location>
</feature>
<dbReference type="Pfam" id="PF00011">
    <property type="entry name" value="HSP20"/>
    <property type="match status" value="1"/>
</dbReference>
<dbReference type="Gene3D" id="2.60.40.790">
    <property type="match status" value="1"/>
</dbReference>
<dbReference type="AlphaFoldDB" id="A0AAD5VLY7"/>
<dbReference type="PROSITE" id="PS01031">
    <property type="entry name" value="SHSP"/>
    <property type="match status" value="1"/>
</dbReference>
<feature type="compositionally biased region" description="Polar residues" evidence="3">
    <location>
        <begin position="120"/>
        <end position="152"/>
    </location>
</feature>
<reference evidence="5" key="1">
    <citation type="submission" date="2022-07" db="EMBL/GenBank/DDBJ databases">
        <title>Genome Sequence of Leucocoprinus birnbaumii.</title>
        <authorList>
            <person name="Buettner E."/>
        </authorList>
    </citation>
    <scope>NUCLEOTIDE SEQUENCE</scope>
    <source>
        <strain evidence="5">VT141</strain>
    </source>
</reference>
<dbReference type="InterPro" id="IPR002068">
    <property type="entry name" value="A-crystallin/Hsp20_dom"/>
</dbReference>
<name>A0AAD5VLY7_9AGAR</name>
<feature type="domain" description="SHSP" evidence="4">
    <location>
        <begin position="55"/>
        <end position="213"/>
    </location>
</feature>
<evidence type="ECO:0000256" key="1">
    <source>
        <dbReference type="PROSITE-ProRule" id="PRU00285"/>
    </source>
</evidence>
<evidence type="ECO:0000313" key="6">
    <source>
        <dbReference type="Proteomes" id="UP001213000"/>
    </source>
</evidence>
<comment type="similarity">
    <text evidence="1 2">Belongs to the small heat shock protein (HSP20) family.</text>
</comment>
<sequence>MSTATPSSVPSKNLKPSSQQVSVQYREAVKRGVRSTVEKLIQSGKLRPAIRTNTQCGGNWKPRMNLVDDPTLSSITAIFELPGVKNENITLQIKDQRLVVVGHRVDPYTEALANLKARSEQASSGNVSNVAPQTSGPTRTGAGDSTTPTIMTPSINKSVRELRYGSFFRSIPVPEGIKQSEVTAGIQDGMLSVTWPRVPAAARLSESTPLSNATNTAGNTIHSNPIGHTPISTDNTPMLQ</sequence>
<feature type="compositionally biased region" description="Polar residues" evidence="3">
    <location>
        <begin position="230"/>
        <end position="240"/>
    </location>
</feature>